<dbReference type="AlphaFoldDB" id="A0A090MSH8"/>
<dbReference type="NCBIfam" id="NF033103">
    <property type="entry name" value="bla_class_A"/>
    <property type="match status" value="1"/>
</dbReference>
<gene>
    <name evidence="8" type="primary">bla</name>
    <name evidence="8" type="ORF">BN961_02000</name>
</gene>
<organism evidence="8 9">
    <name type="scientific">Afipia felis</name>
    <name type="common">Cat scratch disease bacillus</name>
    <dbReference type="NCBI Taxonomy" id="1035"/>
    <lineage>
        <taxon>Bacteria</taxon>
        <taxon>Pseudomonadati</taxon>
        <taxon>Pseudomonadota</taxon>
        <taxon>Alphaproteobacteria</taxon>
        <taxon>Hyphomicrobiales</taxon>
        <taxon>Nitrobacteraceae</taxon>
        <taxon>Afipia</taxon>
    </lineage>
</organism>
<dbReference type="EMBL" id="CCAZ020000001">
    <property type="protein sequence ID" value="CEG08584.1"/>
    <property type="molecule type" value="Genomic_DNA"/>
</dbReference>
<comment type="similarity">
    <text evidence="2 6">Belongs to the class-A beta-lactamase family.</text>
</comment>
<dbReference type="SUPFAM" id="SSF56601">
    <property type="entry name" value="beta-lactamase/transpeptidase-like"/>
    <property type="match status" value="1"/>
</dbReference>
<evidence type="ECO:0000313" key="9">
    <source>
        <dbReference type="Proteomes" id="UP000035762"/>
    </source>
</evidence>
<dbReference type="PANTHER" id="PTHR35333:SF3">
    <property type="entry name" value="BETA-LACTAMASE-TYPE TRANSPEPTIDASE FOLD CONTAINING PROTEIN"/>
    <property type="match status" value="1"/>
</dbReference>
<keyword evidence="5 6" id="KW-0046">Antibiotic resistance</keyword>
<evidence type="ECO:0000259" key="7">
    <source>
        <dbReference type="Pfam" id="PF13354"/>
    </source>
</evidence>
<dbReference type="InterPro" id="IPR006311">
    <property type="entry name" value="TAT_signal"/>
</dbReference>
<dbReference type="OrthoDB" id="9784149at2"/>
<dbReference type="PROSITE" id="PS00146">
    <property type="entry name" value="BETA_LACTAMASE_A"/>
    <property type="match status" value="1"/>
</dbReference>
<dbReference type="PRINTS" id="PR00118">
    <property type="entry name" value="BLACTAMASEA"/>
</dbReference>
<accession>A0A090MSH8</accession>
<dbReference type="GO" id="GO:0030655">
    <property type="term" value="P:beta-lactam antibiotic catabolic process"/>
    <property type="evidence" value="ECO:0007669"/>
    <property type="project" value="InterPro"/>
</dbReference>
<dbReference type="RefSeq" id="WP_048757016.1">
    <property type="nucleotide sequence ID" value="NZ_CCAZ020000001.1"/>
</dbReference>
<evidence type="ECO:0000313" key="8">
    <source>
        <dbReference type="EMBL" id="CEG08584.1"/>
    </source>
</evidence>
<comment type="caution">
    <text evidence="8">The sequence shown here is derived from an EMBL/GenBank/DDBJ whole genome shotgun (WGS) entry which is preliminary data.</text>
</comment>
<dbReference type="InterPro" id="IPR000871">
    <property type="entry name" value="Beta-lactam_class-A"/>
</dbReference>
<dbReference type="GO" id="GO:0046677">
    <property type="term" value="P:response to antibiotic"/>
    <property type="evidence" value="ECO:0007669"/>
    <property type="project" value="UniProtKB-UniRule"/>
</dbReference>
<sequence length="294" mass="31243">MTTRRIFLFGTTALLGVGCSGSVALARPLQDLKSKISRIESRVKGRLGVAVLDTGSDRRFGYRKDERFPMCSTFKLMAAAAILKRVEQGQETLERRVHFSQSDLVTYSPATEKHLESGMTVAELCEAAITLSDNTAGNLMLGMLGGPPGVTAFARALGDPLTRLDRTELALNEAVPGDPRGTTTPAAMAEDLRKLMFGGALAKASSEQLKAWLLANKTGDARLRARLPAGWRVGDKTGSGERGSTNDVGILWPPDAAPLIAAVYLTQTAASMNERNEALAAVGEAVAAAFRGHS</sequence>
<evidence type="ECO:0000256" key="1">
    <source>
        <dbReference type="ARBA" id="ARBA00001526"/>
    </source>
</evidence>
<evidence type="ECO:0000256" key="6">
    <source>
        <dbReference type="RuleBase" id="RU361140"/>
    </source>
</evidence>
<dbReference type="Proteomes" id="UP000035762">
    <property type="component" value="Unassembled WGS sequence"/>
</dbReference>
<dbReference type="STRING" id="1035.BN961_02000"/>
<name>A0A090MSH8_AFIFE</name>
<evidence type="ECO:0000256" key="2">
    <source>
        <dbReference type="ARBA" id="ARBA00009009"/>
    </source>
</evidence>
<feature type="domain" description="Beta-lactamase class A catalytic" evidence="7">
    <location>
        <begin position="48"/>
        <end position="264"/>
    </location>
</feature>
<dbReference type="InterPro" id="IPR012338">
    <property type="entry name" value="Beta-lactam/transpept-like"/>
</dbReference>
<reference evidence="8 9" key="1">
    <citation type="journal article" date="2014" name="Genome Announc.">
        <title>Genome Sequence of Afipia felis Strain 76713, Isolated in Hospital Water Using an Amoeba Co-Culture Procedure.</title>
        <authorList>
            <person name="Benamar S."/>
            <person name="La Scola B."/>
            <person name="Croce O."/>
        </authorList>
    </citation>
    <scope>NUCLEOTIDE SEQUENCE [LARGE SCALE GENOMIC DNA]</scope>
    <source>
        <strain evidence="8 9">76713</strain>
    </source>
</reference>
<dbReference type="Gene3D" id="3.40.710.10">
    <property type="entry name" value="DD-peptidase/beta-lactamase superfamily"/>
    <property type="match status" value="1"/>
</dbReference>
<dbReference type="InterPro" id="IPR045155">
    <property type="entry name" value="Beta-lactam_cat"/>
</dbReference>
<dbReference type="PROSITE" id="PS51318">
    <property type="entry name" value="TAT"/>
    <property type="match status" value="1"/>
</dbReference>
<keyword evidence="4 6" id="KW-0378">Hydrolase</keyword>
<evidence type="ECO:0000256" key="3">
    <source>
        <dbReference type="ARBA" id="ARBA00012865"/>
    </source>
</evidence>
<protein>
    <recommendedName>
        <fullName evidence="3 6">Beta-lactamase</fullName>
        <ecNumber evidence="3 6">3.5.2.6</ecNumber>
    </recommendedName>
</protein>
<dbReference type="InterPro" id="IPR023650">
    <property type="entry name" value="Beta-lactam_class-A_AS"/>
</dbReference>
<keyword evidence="9" id="KW-1185">Reference proteome</keyword>
<dbReference type="Pfam" id="PF13354">
    <property type="entry name" value="Beta-lactamase2"/>
    <property type="match status" value="1"/>
</dbReference>
<evidence type="ECO:0000256" key="5">
    <source>
        <dbReference type="ARBA" id="ARBA00023251"/>
    </source>
</evidence>
<dbReference type="PANTHER" id="PTHR35333">
    <property type="entry name" value="BETA-LACTAMASE"/>
    <property type="match status" value="1"/>
</dbReference>
<comment type="catalytic activity">
    <reaction evidence="1 6">
        <text>a beta-lactam + H2O = a substituted beta-amino acid</text>
        <dbReference type="Rhea" id="RHEA:20401"/>
        <dbReference type="ChEBI" id="CHEBI:15377"/>
        <dbReference type="ChEBI" id="CHEBI:35627"/>
        <dbReference type="ChEBI" id="CHEBI:140347"/>
        <dbReference type="EC" id="3.5.2.6"/>
    </reaction>
</comment>
<evidence type="ECO:0000256" key="4">
    <source>
        <dbReference type="ARBA" id="ARBA00022801"/>
    </source>
</evidence>
<dbReference type="PROSITE" id="PS51257">
    <property type="entry name" value="PROKAR_LIPOPROTEIN"/>
    <property type="match status" value="1"/>
</dbReference>
<dbReference type="GO" id="GO:0008800">
    <property type="term" value="F:beta-lactamase activity"/>
    <property type="evidence" value="ECO:0007669"/>
    <property type="project" value="UniProtKB-UniRule"/>
</dbReference>
<proteinExistence type="inferred from homology"/>
<dbReference type="EC" id="3.5.2.6" evidence="3 6"/>